<evidence type="ECO:0000313" key="2">
    <source>
        <dbReference type="EMBL" id="KAK7454082.1"/>
    </source>
</evidence>
<dbReference type="InterPro" id="IPR002575">
    <property type="entry name" value="Aminoglycoside_PTrfase"/>
</dbReference>
<evidence type="ECO:0000313" key="3">
    <source>
        <dbReference type="Proteomes" id="UP001498398"/>
    </source>
</evidence>
<dbReference type="Gene3D" id="3.90.1200.10">
    <property type="match status" value="1"/>
</dbReference>
<organism evidence="2 3">
    <name type="scientific">Marasmiellus scandens</name>
    <dbReference type="NCBI Taxonomy" id="2682957"/>
    <lineage>
        <taxon>Eukaryota</taxon>
        <taxon>Fungi</taxon>
        <taxon>Dikarya</taxon>
        <taxon>Basidiomycota</taxon>
        <taxon>Agaricomycotina</taxon>
        <taxon>Agaricomycetes</taxon>
        <taxon>Agaricomycetidae</taxon>
        <taxon>Agaricales</taxon>
        <taxon>Marasmiineae</taxon>
        <taxon>Omphalotaceae</taxon>
        <taxon>Marasmiellus</taxon>
    </lineage>
</organism>
<dbReference type="PANTHER" id="PTHR21310">
    <property type="entry name" value="AMINOGLYCOSIDE PHOSPHOTRANSFERASE-RELATED-RELATED"/>
    <property type="match status" value="1"/>
</dbReference>
<dbReference type="PANTHER" id="PTHR21310:SF15">
    <property type="entry name" value="AMINOGLYCOSIDE PHOSPHOTRANSFERASE DOMAIN-CONTAINING PROTEIN"/>
    <property type="match status" value="1"/>
</dbReference>
<sequence length="181" mass="20638">MTMVPGTSLGKLGVTVDDMSPAQKDVFVDTLRDWFLQLRHLPPPEPHKVSGFSGGGVYSPRIRDAETVGPFASIEDFHAQPFCTPWEPHSAELREALAKRNSNQYKICLTHGDITPTNILVDESLKPSGLVDWECASWMPEYWEYTRSLWLRQRYTGWCDLLTRIFPGYSSEKAIWLNHTP</sequence>
<feature type="domain" description="Aminoglycoside phosphotransferase" evidence="1">
    <location>
        <begin position="80"/>
        <end position="151"/>
    </location>
</feature>
<keyword evidence="3" id="KW-1185">Reference proteome</keyword>
<dbReference type="InterPro" id="IPR051678">
    <property type="entry name" value="AGP_Transferase"/>
</dbReference>
<reference evidence="2 3" key="1">
    <citation type="submission" date="2024-01" db="EMBL/GenBank/DDBJ databases">
        <title>A draft genome for the cacao thread blight pathogen Marasmiellus scandens.</title>
        <authorList>
            <person name="Baruah I.K."/>
            <person name="Leung J."/>
            <person name="Bukari Y."/>
            <person name="Amoako-Attah I."/>
            <person name="Meinhardt L.W."/>
            <person name="Bailey B.A."/>
            <person name="Cohen S.P."/>
        </authorList>
    </citation>
    <scope>NUCLEOTIDE SEQUENCE [LARGE SCALE GENOMIC DNA]</scope>
    <source>
        <strain evidence="2 3">GH-19</strain>
    </source>
</reference>
<gene>
    <name evidence="2" type="ORF">VKT23_011593</name>
</gene>
<dbReference type="Proteomes" id="UP001498398">
    <property type="component" value="Unassembled WGS sequence"/>
</dbReference>
<proteinExistence type="predicted"/>
<dbReference type="EMBL" id="JBANRG010000025">
    <property type="protein sequence ID" value="KAK7454082.1"/>
    <property type="molecule type" value="Genomic_DNA"/>
</dbReference>
<comment type="caution">
    <text evidence="2">The sequence shown here is derived from an EMBL/GenBank/DDBJ whole genome shotgun (WGS) entry which is preliminary data.</text>
</comment>
<dbReference type="InterPro" id="IPR011009">
    <property type="entry name" value="Kinase-like_dom_sf"/>
</dbReference>
<dbReference type="SUPFAM" id="SSF56112">
    <property type="entry name" value="Protein kinase-like (PK-like)"/>
    <property type="match status" value="1"/>
</dbReference>
<evidence type="ECO:0000259" key="1">
    <source>
        <dbReference type="Pfam" id="PF01636"/>
    </source>
</evidence>
<name>A0ABR1J973_9AGAR</name>
<dbReference type="Pfam" id="PF01636">
    <property type="entry name" value="APH"/>
    <property type="match status" value="1"/>
</dbReference>
<accession>A0ABR1J973</accession>
<protein>
    <recommendedName>
        <fullName evidence="1">Aminoglycoside phosphotransferase domain-containing protein</fullName>
    </recommendedName>
</protein>